<reference evidence="2 3" key="1">
    <citation type="journal article" date="2019" name="Int. J. Syst. Evol. Microbiol.">
        <title>The Global Catalogue of Microorganisms (GCM) 10K type strain sequencing project: providing services to taxonomists for standard genome sequencing and annotation.</title>
        <authorList>
            <consortium name="The Broad Institute Genomics Platform"/>
            <consortium name="The Broad Institute Genome Sequencing Center for Infectious Disease"/>
            <person name="Wu L."/>
            <person name="Ma J."/>
        </authorList>
    </citation>
    <scope>NUCLEOTIDE SEQUENCE [LARGE SCALE GENOMIC DNA]</scope>
    <source>
        <strain evidence="2 3">JCM 17504</strain>
    </source>
</reference>
<dbReference type="GeneID" id="68615062"/>
<evidence type="ECO:0008006" key="4">
    <source>
        <dbReference type="Google" id="ProtNLM"/>
    </source>
</evidence>
<name>A0AAV3UB20_9EURY</name>
<proteinExistence type="predicted"/>
<comment type="caution">
    <text evidence="2">The sequence shown here is derived from an EMBL/GenBank/DDBJ whole genome shotgun (WGS) entry which is preliminary data.</text>
</comment>
<dbReference type="Proteomes" id="UP001501729">
    <property type="component" value="Unassembled WGS sequence"/>
</dbReference>
<evidence type="ECO:0000313" key="3">
    <source>
        <dbReference type="Proteomes" id="UP001501729"/>
    </source>
</evidence>
<evidence type="ECO:0000256" key="1">
    <source>
        <dbReference type="SAM" id="MobiDB-lite"/>
    </source>
</evidence>
<accession>A0AAV3UB20</accession>
<keyword evidence="3" id="KW-1185">Reference proteome</keyword>
<dbReference type="RefSeq" id="WP_227775147.1">
    <property type="nucleotide sequence ID" value="NZ_BAABKX010000001.1"/>
</dbReference>
<dbReference type="EMBL" id="BAABKX010000001">
    <property type="protein sequence ID" value="GAA5041460.1"/>
    <property type="molecule type" value="Genomic_DNA"/>
</dbReference>
<dbReference type="AlphaFoldDB" id="A0AAV3UB20"/>
<protein>
    <recommendedName>
        <fullName evidence="4">CHAT domain-containing protein</fullName>
    </recommendedName>
</protein>
<organism evidence="2 3">
    <name type="scientific">Haladaptatus pallidirubidus</name>
    <dbReference type="NCBI Taxonomy" id="1008152"/>
    <lineage>
        <taxon>Archaea</taxon>
        <taxon>Methanobacteriati</taxon>
        <taxon>Methanobacteriota</taxon>
        <taxon>Stenosarchaea group</taxon>
        <taxon>Halobacteria</taxon>
        <taxon>Halobacteriales</taxon>
        <taxon>Haladaptataceae</taxon>
        <taxon>Haladaptatus</taxon>
    </lineage>
</organism>
<evidence type="ECO:0000313" key="2">
    <source>
        <dbReference type="EMBL" id="GAA5041460.1"/>
    </source>
</evidence>
<feature type="region of interest" description="Disordered" evidence="1">
    <location>
        <begin position="374"/>
        <end position="393"/>
    </location>
</feature>
<gene>
    <name evidence="2" type="ORF">GCM10025751_03700</name>
</gene>
<sequence>MKPIFRTNTNHTGITIIDPIQRRQFPIRTSNSVDPVSTDTDAFRFPVDSAAEIVTNTLVLPYVVIAHIRTIDGDVLTKVEDFSYEQLPQGEYLIELNAPIRIYLRVNSGVTIASSTERMEFDFDTEARIRIGARSYHDQPGATVTTTATPRDAMTALSTFGSALKTTSCERSLPSLRGHPPEIELGNRLHVPEGLSPPDTGVRIELPPELSMIFPTSSLAYYLGATVVPGDEPRLVTDRGFVHPLDHPQRGFEGEIERVLKQSLFLDCVTRTEGLYQIPLHERRAIEPHVDVAFDELYEKDLPEQIETYLGIPFETVEKAVPTWLLSTTVTNEPSNLEALPYLANNLSIVSTKEENQRRESKPEIRTPIDGFLRGSEAKRSEQRRRNRGSYVAPTRTDSVERAWLGRGMPVSANKIIKSAFENKLERSSSTDGIDITVVCNEREMSPEYDSKNNLYGKRDELEFDIDVHRNLSVDELESVLTTPTDFLHYIGHSNDGEFVCHDGGLSAESIDDVAVDTFLLNGCRSYELGVELINSGSIGGIVTYSEIANKTAIKIGRTIARLLNRGFSLRSTLSIAREQRLVGNQYIVVGDGSIEIAQSESGTPYLCHFDTGGDEYELRITTYPTVDSGMGSVFTPFIDDIETYFLSGGDIGTFRVNGETLRRFLRLEQIPLVVDGEFSWSTDLDLESL</sequence>